<dbReference type="PROSITE" id="PS50118">
    <property type="entry name" value="HMG_BOX_2"/>
    <property type="match status" value="1"/>
</dbReference>
<dbReference type="PANTHER" id="PTHR10270:SF161">
    <property type="entry name" value="SEX-DETERMINING REGION Y PROTEIN"/>
    <property type="match status" value="1"/>
</dbReference>
<organism evidence="7 8">
    <name type="scientific">Penicillium olsonii</name>
    <dbReference type="NCBI Taxonomy" id="99116"/>
    <lineage>
        <taxon>Eukaryota</taxon>
        <taxon>Fungi</taxon>
        <taxon>Dikarya</taxon>
        <taxon>Ascomycota</taxon>
        <taxon>Pezizomycotina</taxon>
        <taxon>Eurotiomycetes</taxon>
        <taxon>Eurotiomycetidae</taxon>
        <taxon>Eurotiales</taxon>
        <taxon>Aspergillaceae</taxon>
        <taxon>Penicillium</taxon>
    </lineage>
</organism>
<dbReference type="EMBL" id="CAJVOS010000071">
    <property type="protein sequence ID" value="CAG8243427.1"/>
    <property type="molecule type" value="Genomic_DNA"/>
</dbReference>
<dbReference type="CDD" id="cd01389">
    <property type="entry name" value="HMG-box_ROX1-like"/>
    <property type="match status" value="1"/>
</dbReference>
<evidence type="ECO:0000313" key="7">
    <source>
        <dbReference type="EMBL" id="CAG8243427.1"/>
    </source>
</evidence>
<proteinExistence type="predicted"/>
<evidence type="ECO:0000256" key="5">
    <source>
        <dbReference type="SAM" id="MobiDB-lite"/>
    </source>
</evidence>
<feature type="region of interest" description="Disordered" evidence="5">
    <location>
        <begin position="193"/>
        <end position="230"/>
    </location>
</feature>
<evidence type="ECO:0000256" key="1">
    <source>
        <dbReference type="ARBA" id="ARBA00023015"/>
    </source>
</evidence>
<keyword evidence="2 4" id="KW-0238">DNA-binding</keyword>
<evidence type="ECO:0000256" key="2">
    <source>
        <dbReference type="ARBA" id="ARBA00023125"/>
    </source>
</evidence>
<accession>A0A9W4N3L2</accession>
<sequence>MSQDGLWQLEDPDTVYPRRAMEIFWLDACKSLESTNGEVLVDYDSVHDLIGIDFLREMAYRLAVVRNKRIHIIKDDSLRVYRLTAEGPTDGTSSSMSVSDATMDSSNGSQITILSGSTASSTALSFSSPKIPRPPNCFILYRQAHHERVKAENPGITNNEISRLLGTRWKNESDHIRARYTELAEKLKRKHAIAHPDYQYAPRRPSERKRRATRARSQNSTVEDDLSTDQMSNGYMDVDPESQVAQAMASNENLAIRFDPFDMSVFDEPNIGNINQHPQLQAAGFGEIDYSPIPLPESDPSYMTLDDVDEMIAAYGN</sequence>
<dbReference type="Pfam" id="PF00505">
    <property type="entry name" value="HMG_box"/>
    <property type="match status" value="1"/>
</dbReference>
<feature type="domain" description="HMG box" evidence="6">
    <location>
        <begin position="131"/>
        <end position="199"/>
    </location>
</feature>
<dbReference type="GO" id="GO:0001228">
    <property type="term" value="F:DNA-binding transcription activator activity, RNA polymerase II-specific"/>
    <property type="evidence" value="ECO:0007669"/>
    <property type="project" value="TreeGrafter"/>
</dbReference>
<keyword evidence="3" id="KW-0804">Transcription</keyword>
<dbReference type="GO" id="GO:0000122">
    <property type="term" value="P:negative regulation of transcription by RNA polymerase II"/>
    <property type="evidence" value="ECO:0007669"/>
    <property type="project" value="TreeGrafter"/>
</dbReference>
<dbReference type="GO" id="GO:0000978">
    <property type="term" value="F:RNA polymerase II cis-regulatory region sequence-specific DNA binding"/>
    <property type="evidence" value="ECO:0007669"/>
    <property type="project" value="TreeGrafter"/>
</dbReference>
<evidence type="ECO:0000259" key="6">
    <source>
        <dbReference type="PROSITE" id="PS50118"/>
    </source>
</evidence>
<dbReference type="Proteomes" id="UP001153618">
    <property type="component" value="Unassembled WGS sequence"/>
</dbReference>
<dbReference type="OrthoDB" id="6247875at2759"/>
<dbReference type="GO" id="GO:0030154">
    <property type="term" value="P:cell differentiation"/>
    <property type="evidence" value="ECO:0007669"/>
    <property type="project" value="TreeGrafter"/>
</dbReference>
<dbReference type="AlphaFoldDB" id="A0A9W4N3L2"/>
<evidence type="ECO:0000313" key="8">
    <source>
        <dbReference type="Proteomes" id="UP001153618"/>
    </source>
</evidence>
<dbReference type="Gene3D" id="1.10.30.10">
    <property type="entry name" value="High mobility group box domain"/>
    <property type="match status" value="1"/>
</dbReference>
<comment type="caution">
    <text evidence="7">The sequence shown here is derived from an EMBL/GenBank/DDBJ whole genome shotgun (WGS) entry which is preliminary data.</text>
</comment>
<dbReference type="SUPFAM" id="SSF47095">
    <property type="entry name" value="HMG-box"/>
    <property type="match status" value="1"/>
</dbReference>
<dbReference type="InterPro" id="IPR036910">
    <property type="entry name" value="HMG_box_dom_sf"/>
</dbReference>
<dbReference type="FunFam" id="1.10.30.10:FF:000041">
    <property type="entry name" value="HMG box family protein"/>
    <property type="match status" value="1"/>
</dbReference>
<keyword evidence="4" id="KW-0539">Nucleus</keyword>
<protein>
    <recommendedName>
        <fullName evidence="6">HMG box domain-containing protein</fullName>
    </recommendedName>
</protein>
<keyword evidence="8" id="KW-1185">Reference proteome</keyword>
<dbReference type="PANTHER" id="PTHR10270">
    <property type="entry name" value="SOX TRANSCRIPTION FACTOR"/>
    <property type="match status" value="1"/>
</dbReference>
<keyword evidence="1" id="KW-0805">Transcription regulation</keyword>
<feature type="DNA-binding region" description="HMG box" evidence="4">
    <location>
        <begin position="131"/>
        <end position="199"/>
    </location>
</feature>
<evidence type="ECO:0000256" key="4">
    <source>
        <dbReference type="PROSITE-ProRule" id="PRU00267"/>
    </source>
</evidence>
<dbReference type="InterPro" id="IPR050140">
    <property type="entry name" value="SRY-related_HMG-box_TF-like"/>
</dbReference>
<dbReference type="InterPro" id="IPR009071">
    <property type="entry name" value="HMG_box_dom"/>
</dbReference>
<name>A0A9W4N3L2_PENOL</name>
<dbReference type="GO" id="GO:0005634">
    <property type="term" value="C:nucleus"/>
    <property type="evidence" value="ECO:0007669"/>
    <property type="project" value="UniProtKB-UniRule"/>
</dbReference>
<reference evidence="7" key="1">
    <citation type="submission" date="2021-07" db="EMBL/GenBank/DDBJ databases">
        <authorList>
            <person name="Branca A.L. A."/>
        </authorList>
    </citation>
    <scope>NUCLEOTIDE SEQUENCE</scope>
</reference>
<evidence type="ECO:0000256" key="3">
    <source>
        <dbReference type="ARBA" id="ARBA00023163"/>
    </source>
</evidence>
<gene>
    <name evidence="7" type="ORF">POLS_LOCUS8593</name>
</gene>
<dbReference type="SMART" id="SM00398">
    <property type="entry name" value="HMG"/>
    <property type="match status" value="1"/>
</dbReference>